<dbReference type="Proteomes" id="UP000192578">
    <property type="component" value="Unassembled WGS sequence"/>
</dbReference>
<comment type="caution">
    <text evidence="2">The sequence shown here is derived from an EMBL/GenBank/DDBJ whole genome shotgun (WGS) entry which is preliminary data.</text>
</comment>
<dbReference type="EMBL" id="MTYJ01000003">
    <property type="protein sequence ID" value="OQV25351.1"/>
    <property type="molecule type" value="Genomic_DNA"/>
</dbReference>
<sequence length="74" mass="7940">MGSRVLAGDHDEREGSEHYRGKGATVVLVLKHHPLDFPSSHSRVRRASKMPVAVTAVTTLAKITSCCTQPSTGL</sequence>
<dbReference type="AlphaFoldDB" id="A0A1W0XDF3"/>
<gene>
    <name evidence="2" type="ORF">BV898_01030</name>
</gene>
<keyword evidence="3" id="KW-1185">Reference proteome</keyword>
<accession>A0A1W0XDF3</accession>
<reference evidence="3" key="1">
    <citation type="submission" date="2017-01" db="EMBL/GenBank/DDBJ databases">
        <title>Comparative genomics of anhydrobiosis in the tardigrade Hypsibius dujardini.</title>
        <authorList>
            <person name="Yoshida Y."/>
            <person name="Koutsovoulos G."/>
            <person name="Laetsch D."/>
            <person name="Stevens L."/>
            <person name="Kumar S."/>
            <person name="Horikawa D."/>
            <person name="Ishino K."/>
            <person name="Komine S."/>
            <person name="Tomita M."/>
            <person name="Blaxter M."/>
            <person name="Arakawa K."/>
        </authorList>
    </citation>
    <scope>NUCLEOTIDE SEQUENCE [LARGE SCALE GENOMIC DNA]</scope>
    <source>
        <strain evidence="3">Z151</strain>
    </source>
</reference>
<proteinExistence type="predicted"/>
<evidence type="ECO:0000313" key="2">
    <source>
        <dbReference type="EMBL" id="OQV25351.1"/>
    </source>
</evidence>
<feature type="region of interest" description="Disordered" evidence="1">
    <location>
        <begin position="1"/>
        <end position="20"/>
    </location>
</feature>
<protein>
    <submittedName>
        <fullName evidence="2">Uncharacterized protein</fullName>
    </submittedName>
</protein>
<evidence type="ECO:0000313" key="3">
    <source>
        <dbReference type="Proteomes" id="UP000192578"/>
    </source>
</evidence>
<name>A0A1W0XDF3_HYPEX</name>
<organism evidence="2 3">
    <name type="scientific">Hypsibius exemplaris</name>
    <name type="common">Freshwater tardigrade</name>
    <dbReference type="NCBI Taxonomy" id="2072580"/>
    <lineage>
        <taxon>Eukaryota</taxon>
        <taxon>Metazoa</taxon>
        <taxon>Ecdysozoa</taxon>
        <taxon>Tardigrada</taxon>
        <taxon>Eutardigrada</taxon>
        <taxon>Parachela</taxon>
        <taxon>Hypsibioidea</taxon>
        <taxon>Hypsibiidae</taxon>
        <taxon>Hypsibius</taxon>
    </lineage>
</organism>
<evidence type="ECO:0000256" key="1">
    <source>
        <dbReference type="SAM" id="MobiDB-lite"/>
    </source>
</evidence>
<feature type="compositionally biased region" description="Basic and acidic residues" evidence="1">
    <location>
        <begin position="7"/>
        <end position="20"/>
    </location>
</feature>